<dbReference type="Pfam" id="PF13601">
    <property type="entry name" value="HTH_34"/>
    <property type="match status" value="1"/>
</dbReference>
<dbReference type="EMBL" id="FOWC01000024">
    <property type="protein sequence ID" value="SFQ77591.1"/>
    <property type="molecule type" value="Genomic_DNA"/>
</dbReference>
<dbReference type="InterPro" id="IPR036388">
    <property type="entry name" value="WH-like_DNA-bd_sf"/>
</dbReference>
<sequence>MTPPVRAVLPTFQQELDPLLLMPVRLFIACLLADGEWSDDIAVRSALQLGERSFVTHVECLRAAGYLEIRSQGDRKKLRLTYLGWDRFAEHVGALSRVAFAAVKLLPTTRRPRGDVGL</sequence>
<dbReference type="AlphaFoldDB" id="A0A1I6B9H0"/>
<dbReference type="Gene3D" id="1.10.10.10">
    <property type="entry name" value="Winged helix-like DNA-binding domain superfamily/Winged helix DNA-binding domain"/>
    <property type="match status" value="1"/>
</dbReference>
<dbReference type="InterPro" id="IPR027395">
    <property type="entry name" value="WH_DNA-bd_dom"/>
</dbReference>
<gene>
    <name evidence="2" type="ORF">SAMN05421854_12466</name>
</gene>
<organism evidence="2 3">
    <name type="scientific">Amycolatopsis rubida</name>
    <dbReference type="NCBI Taxonomy" id="112413"/>
    <lineage>
        <taxon>Bacteria</taxon>
        <taxon>Bacillati</taxon>
        <taxon>Actinomycetota</taxon>
        <taxon>Actinomycetes</taxon>
        <taxon>Pseudonocardiales</taxon>
        <taxon>Pseudonocardiaceae</taxon>
        <taxon>Amycolatopsis</taxon>
    </lineage>
</organism>
<reference evidence="2 3" key="1">
    <citation type="submission" date="2016-10" db="EMBL/GenBank/DDBJ databases">
        <authorList>
            <person name="de Groot N.N."/>
        </authorList>
    </citation>
    <scope>NUCLEOTIDE SEQUENCE [LARGE SCALE GENOMIC DNA]</scope>
    <source>
        <strain evidence="2 3">DSM 44637</strain>
    </source>
</reference>
<dbReference type="STRING" id="112413.SAMN05421854_12466"/>
<accession>A0A1I6B9H0</accession>
<proteinExistence type="predicted"/>
<keyword evidence="2" id="KW-0238">DNA-binding</keyword>
<evidence type="ECO:0000313" key="2">
    <source>
        <dbReference type="EMBL" id="SFQ77591.1"/>
    </source>
</evidence>
<feature type="domain" description="Winged helix DNA-binding" evidence="1">
    <location>
        <begin position="24"/>
        <end position="97"/>
    </location>
</feature>
<evidence type="ECO:0000259" key="1">
    <source>
        <dbReference type="Pfam" id="PF13601"/>
    </source>
</evidence>
<name>A0A1I6B9H0_9PSEU</name>
<dbReference type="GO" id="GO:0003677">
    <property type="term" value="F:DNA binding"/>
    <property type="evidence" value="ECO:0007669"/>
    <property type="project" value="UniProtKB-KW"/>
</dbReference>
<protein>
    <submittedName>
        <fullName evidence="2">Winged helix DNA-binding domain-containing protein</fullName>
    </submittedName>
</protein>
<evidence type="ECO:0000313" key="3">
    <source>
        <dbReference type="Proteomes" id="UP000199137"/>
    </source>
</evidence>
<dbReference type="Proteomes" id="UP000199137">
    <property type="component" value="Unassembled WGS sequence"/>
</dbReference>